<evidence type="ECO:0000259" key="4">
    <source>
        <dbReference type="Pfam" id="PF24883"/>
    </source>
</evidence>
<comment type="caution">
    <text evidence="5">The sequence shown here is derived from an EMBL/GenBank/DDBJ whole genome shotgun (WGS) entry which is preliminary data.</text>
</comment>
<dbReference type="AlphaFoldDB" id="A0A366S4X2"/>
<dbReference type="GeneID" id="41992299"/>
<dbReference type="PANTHER" id="PTHR10039:SF5">
    <property type="entry name" value="NACHT DOMAIN-CONTAINING PROTEIN"/>
    <property type="match status" value="1"/>
</dbReference>
<sequence length="1034" mass="117391">MAEVVGLIAASGQFIEESIKIVKIAKAARDKYRDAQTEIENWQRQFSESDSRRHKTWRAAVSLLKEGEIRSSFSELEQLKSSLNLHIAIKGLNESQKISHTATSLDDLMSLLKSGSGSDEESCLRALFITDSRSDRDGLITIKGHRTPGTFEWIPQTKQFLDWNTSEKGLLWISGAPGKGKTVISIFLSELLEATKRTVIYFFCDNKTASRNSAVNIIRGLMSQLIQLRRELLSCLLPTWKTQQDGLFQSFETLWRIFHHMLDALKGEEVCCVLDALDECDEKSLTSLLRKVTDSYNSPTGMPLKLIIASREEPKGLPQALARYPRITLGHIDEDIRLYISQKVSYLAKIKMIHGSPLHDHIEKAFREGAEGTFLWVSYMAHDLETMSLRQIELALTKLPRGLQEIYERIMSHINVENRDKIADMLMWILFAQRPLEISDICEAIQIEASQTLTKQEVCLDYVRSCGHLLQVVVFDPDSDTFVPYLHSDKTTDTMSELHLRTTFVHQSAKDFLLGTDEERISLPITTRISQAHMRILDRTIAVLESHSRDVKPSAHEWCNRFPLFAYAVDSLIYHISQVGNDIKLLVAKHETFFDNVSKTRDGWAAHKGVPISDSLPLLHFACRYRLYSLAKVCLRRKDVSSLLGHQRKINQQGGIGRKTPLHIAVEQGSTDIIQLLLSCGADVASEDHMRETPLHYALRYPSTAEIYRLLADWNTSRKVYRKDAKHYIKNNDIPYSRSLLHLAAQQGWEDICQELIQQKNYSVELRDCYGDKLIHIALKCGLFDLAKRSVTEWGARLTPQIQLLEALLETIGDVADNAGMWGEAMEIYINHWGCDINTTDVGGCTIFHAKLFDFVALQAVLNTGLSIKSINFDQLNTRNQTFLHSGWYWVQDSRLLKTFLLQSQFDVNTRDYKGCTPLHCAIMYRGEKLLQFTDDDWRDVQLLLDFGADRSLRDDKGRTAADVLIELWDPKPRRGDPALDLLMNYSTVAINVREVELVLDGSDWPSAGKWTAVSTGNVLSGSRGQGKKVKVSA</sequence>
<keyword evidence="1" id="KW-0677">Repeat</keyword>
<dbReference type="Gene3D" id="1.25.40.20">
    <property type="entry name" value="Ankyrin repeat-containing domain"/>
    <property type="match status" value="2"/>
</dbReference>
<dbReference type="PROSITE" id="PS50088">
    <property type="entry name" value="ANK_REPEAT"/>
    <property type="match status" value="2"/>
</dbReference>
<dbReference type="InterPro" id="IPR056884">
    <property type="entry name" value="NPHP3-like_N"/>
</dbReference>
<evidence type="ECO:0000256" key="3">
    <source>
        <dbReference type="SAM" id="Coils"/>
    </source>
</evidence>
<evidence type="ECO:0000313" key="6">
    <source>
        <dbReference type="Proteomes" id="UP000253153"/>
    </source>
</evidence>
<name>A0A366S4X2_9HYPO</name>
<proteinExistence type="predicted"/>
<dbReference type="SUPFAM" id="SSF52540">
    <property type="entry name" value="P-loop containing nucleoside triphosphate hydrolases"/>
    <property type="match status" value="1"/>
</dbReference>
<dbReference type="EMBL" id="QKXC01000058">
    <property type="protein sequence ID" value="RBR24364.1"/>
    <property type="molecule type" value="Genomic_DNA"/>
</dbReference>
<reference evidence="5 6" key="1">
    <citation type="submission" date="2018-06" db="EMBL/GenBank/DDBJ databases">
        <title>Fusarium incarnatum-equiseti species complex species 28.</title>
        <authorList>
            <person name="Gardiner D.M."/>
        </authorList>
    </citation>
    <scope>NUCLEOTIDE SEQUENCE [LARGE SCALE GENOMIC DNA]</scope>
    <source>
        <strain evidence="5 6">FIESC_28</strain>
    </source>
</reference>
<accession>A0A366S4X2</accession>
<feature type="repeat" description="ANK" evidence="2">
    <location>
        <begin position="657"/>
        <end position="689"/>
    </location>
</feature>
<dbReference type="SMART" id="SM00248">
    <property type="entry name" value="ANK"/>
    <property type="match status" value="5"/>
</dbReference>
<dbReference type="Gene3D" id="3.40.50.300">
    <property type="entry name" value="P-loop containing nucleotide triphosphate hydrolases"/>
    <property type="match status" value="1"/>
</dbReference>
<dbReference type="PROSITE" id="PS50297">
    <property type="entry name" value="ANK_REP_REGION"/>
    <property type="match status" value="1"/>
</dbReference>
<feature type="repeat" description="ANK" evidence="2">
    <location>
        <begin position="914"/>
        <end position="956"/>
    </location>
</feature>
<keyword evidence="3" id="KW-0175">Coiled coil</keyword>
<keyword evidence="6" id="KW-1185">Reference proteome</keyword>
<gene>
    <name evidence="5" type="ORF">FIESC28_02854</name>
</gene>
<dbReference type="OrthoDB" id="20872at2759"/>
<protein>
    <recommendedName>
        <fullName evidence="4">Nephrocystin 3-like N-terminal domain-containing protein</fullName>
    </recommendedName>
</protein>
<evidence type="ECO:0000256" key="1">
    <source>
        <dbReference type="ARBA" id="ARBA00022737"/>
    </source>
</evidence>
<feature type="domain" description="Nephrocystin 3-like N-terminal" evidence="4">
    <location>
        <begin position="149"/>
        <end position="311"/>
    </location>
</feature>
<dbReference type="SUPFAM" id="SSF48403">
    <property type="entry name" value="Ankyrin repeat"/>
    <property type="match status" value="1"/>
</dbReference>
<dbReference type="RefSeq" id="XP_031018955.1">
    <property type="nucleotide sequence ID" value="XM_031157003.1"/>
</dbReference>
<feature type="coiled-coil region" evidence="3">
    <location>
        <begin position="25"/>
        <end position="52"/>
    </location>
</feature>
<organism evidence="5 6">
    <name type="scientific">Fusarium coffeatum</name>
    <dbReference type="NCBI Taxonomy" id="231269"/>
    <lineage>
        <taxon>Eukaryota</taxon>
        <taxon>Fungi</taxon>
        <taxon>Dikarya</taxon>
        <taxon>Ascomycota</taxon>
        <taxon>Pezizomycotina</taxon>
        <taxon>Sordariomycetes</taxon>
        <taxon>Hypocreomycetidae</taxon>
        <taxon>Hypocreales</taxon>
        <taxon>Nectriaceae</taxon>
        <taxon>Fusarium</taxon>
        <taxon>Fusarium incarnatum-equiseti species complex</taxon>
    </lineage>
</organism>
<evidence type="ECO:0000256" key="2">
    <source>
        <dbReference type="PROSITE-ProRule" id="PRU00023"/>
    </source>
</evidence>
<dbReference type="PANTHER" id="PTHR10039">
    <property type="entry name" value="AMELOGENIN"/>
    <property type="match status" value="1"/>
</dbReference>
<dbReference type="InterPro" id="IPR002110">
    <property type="entry name" value="Ankyrin_rpt"/>
</dbReference>
<dbReference type="InterPro" id="IPR027417">
    <property type="entry name" value="P-loop_NTPase"/>
</dbReference>
<dbReference type="Pfam" id="PF24883">
    <property type="entry name" value="NPHP3_N"/>
    <property type="match status" value="1"/>
</dbReference>
<dbReference type="InterPro" id="IPR036770">
    <property type="entry name" value="Ankyrin_rpt-contain_sf"/>
</dbReference>
<keyword evidence="2" id="KW-0040">ANK repeat</keyword>
<dbReference type="Pfam" id="PF12796">
    <property type="entry name" value="Ank_2"/>
    <property type="match status" value="1"/>
</dbReference>
<dbReference type="Proteomes" id="UP000253153">
    <property type="component" value="Unassembled WGS sequence"/>
</dbReference>
<evidence type="ECO:0000313" key="5">
    <source>
        <dbReference type="EMBL" id="RBR24364.1"/>
    </source>
</evidence>